<dbReference type="Proteomes" id="UP001195483">
    <property type="component" value="Unassembled WGS sequence"/>
</dbReference>
<keyword evidence="4" id="KW-1185">Reference proteome</keyword>
<gene>
    <name evidence="3" type="ORF">CHS0354_036571</name>
</gene>
<dbReference type="SMART" id="SM00460">
    <property type="entry name" value="TGc"/>
    <property type="match status" value="1"/>
</dbReference>
<dbReference type="Pfam" id="PF01841">
    <property type="entry name" value="Transglut_core"/>
    <property type="match status" value="1"/>
</dbReference>
<evidence type="ECO:0000313" key="3">
    <source>
        <dbReference type="EMBL" id="KAK3611373.1"/>
    </source>
</evidence>
<protein>
    <recommendedName>
        <fullName evidence="2">Transglutaminase-like domain-containing protein</fullName>
    </recommendedName>
</protein>
<proteinExistence type="predicted"/>
<evidence type="ECO:0000313" key="4">
    <source>
        <dbReference type="Proteomes" id="UP001195483"/>
    </source>
</evidence>
<dbReference type="EMBL" id="JAEAOA010002141">
    <property type="protein sequence ID" value="KAK3611373.1"/>
    <property type="molecule type" value="Genomic_DNA"/>
</dbReference>
<reference evidence="3" key="3">
    <citation type="submission" date="2023-05" db="EMBL/GenBank/DDBJ databases">
        <authorList>
            <person name="Smith C.H."/>
        </authorList>
    </citation>
    <scope>NUCLEOTIDE SEQUENCE</scope>
    <source>
        <strain evidence="3">CHS0354</strain>
        <tissue evidence="3">Mantle</tissue>
    </source>
</reference>
<dbReference type="PANTHER" id="PTHR47020">
    <property type="entry name" value="HILLARIN"/>
    <property type="match status" value="1"/>
</dbReference>
<feature type="domain" description="Transglutaminase-like" evidence="2">
    <location>
        <begin position="135"/>
        <end position="203"/>
    </location>
</feature>
<reference evidence="3" key="2">
    <citation type="journal article" date="2021" name="Genome Biol. Evol.">
        <title>Developing a high-quality reference genome for a parasitic bivalve with doubly uniparental inheritance (Bivalvia: Unionida).</title>
        <authorList>
            <person name="Smith C.H."/>
        </authorList>
    </citation>
    <scope>NUCLEOTIDE SEQUENCE</scope>
    <source>
        <strain evidence="3">CHS0354</strain>
        <tissue evidence="3">Mantle</tissue>
    </source>
</reference>
<feature type="compositionally biased region" description="Polar residues" evidence="1">
    <location>
        <begin position="671"/>
        <end position="690"/>
    </location>
</feature>
<comment type="caution">
    <text evidence="3">The sequence shown here is derived from an EMBL/GenBank/DDBJ whole genome shotgun (WGS) entry which is preliminary data.</text>
</comment>
<dbReference type="SUPFAM" id="SSF54001">
    <property type="entry name" value="Cysteine proteinases"/>
    <property type="match status" value="1"/>
</dbReference>
<feature type="compositionally biased region" description="Polar residues" evidence="1">
    <location>
        <begin position="654"/>
        <end position="663"/>
    </location>
</feature>
<evidence type="ECO:0000259" key="2">
    <source>
        <dbReference type="SMART" id="SM00460"/>
    </source>
</evidence>
<dbReference type="Gene3D" id="3.10.620.30">
    <property type="match status" value="1"/>
</dbReference>
<dbReference type="PANTHER" id="PTHR47020:SF1">
    <property type="entry name" value="HILLARIN"/>
    <property type="match status" value="1"/>
</dbReference>
<accession>A0AAE0TJZ7</accession>
<dbReference type="InterPro" id="IPR053041">
    <property type="entry name" value="Transglut-like_Superfamily_Mod"/>
</dbReference>
<name>A0AAE0TJZ7_9BIVA</name>
<sequence>MGHVVTKIFKRKRPPIPDLATYPLNKSYTFSEKYQLYSTNVEQLEGFLMPPQPPNRKKQEILDNALMLKVQRKVSKVPNEHLFYATQDFVLHLVEGIRDDLCKLRVIFWWFVTLELEKMPELKSEPTSGTPLHLLWKMKTNQARNAFVFSKLCRHAGLPCVIVHGYLKGTKYEVGQKISEERHYGEWNAVLINKQWRFVDTLWGACEDDDPETVDENFFLTDPQQMIVSHFAAEPKWQLLDKPKSLTEFQTMACIKSRFFDLGMQVLSHPLCEIIATEGEVDILFGLPHKKGNNQRFQCFISHFGKQQTRKALTQGSGNKVPIFIHRLTESSISIKVRFPQASTYKLEIVGKELGDPRLKDFDWVVVYKVLVESPSPKKFPAPDIIGWGPGKEILQVGLAPFNYTSGIIVAKNLQTKIRFKILDTAKMKNMSFYFRLVPSFSDNPNPKDTGVSDRFEIDLNIMTFYIDAPENGEYTLKMFAKNVSEENTPELNVCNYLLISDLPSHNGGMLPVVLEEGSEGLAVKSMKFDIRRHYETETTPLSRFTTVYEDVVDDDTVSSSVRSTSDINFDQKSKSSGFPAKWADDDELEEISLDEKKGNALQKGKGNKLQHALKTRPKVHSSPPLPNKPINVNVRSTDIMTDKKVVGKPIGLSRSNTTTSQSNHDKFLPRSNSMMNGTAGGKTNPSRITSAKPGAKRGKVTESVDDSILQQMLNAL</sequence>
<evidence type="ECO:0000256" key="1">
    <source>
        <dbReference type="SAM" id="MobiDB-lite"/>
    </source>
</evidence>
<dbReference type="InterPro" id="IPR038765">
    <property type="entry name" value="Papain-like_cys_pep_sf"/>
</dbReference>
<feature type="region of interest" description="Disordered" evidence="1">
    <location>
        <begin position="650"/>
        <end position="704"/>
    </location>
</feature>
<dbReference type="Pfam" id="PF23265">
    <property type="entry name" value="Ig-like_KY"/>
    <property type="match status" value="2"/>
</dbReference>
<dbReference type="AlphaFoldDB" id="A0AAE0TJZ7"/>
<organism evidence="3 4">
    <name type="scientific">Potamilus streckersoni</name>
    <dbReference type="NCBI Taxonomy" id="2493646"/>
    <lineage>
        <taxon>Eukaryota</taxon>
        <taxon>Metazoa</taxon>
        <taxon>Spiralia</taxon>
        <taxon>Lophotrochozoa</taxon>
        <taxon>Mollusca</taxon>
        <taxon>Bivalvia</taxon>
        <taxon>Autobranchia</taxon>
        <taxon>Heteroconchia</taxon>
        <taxon>Palaeoheterodonta</taxon>
        <taxon>Unionida</taxon>
        <taxon>Unionoidea</taxon>
        <taxon>Unionidae</taxon>
        <taxon>Ambleminae</taxon>
        <taxon>Lampsilini</taxon>
        <taxon>Potamilus</taxon>
    </lineage>
</organism>
<dbReference type="InterPro" id="IPR056564">
    <property type="entry name" value="Ig-like_KY"/>
</dbReference>
<reference evidence="3" key="1">
    <citation type="journal article" date="2021" name="Genome Biol. Evol.">
        <title>A High-Quality Reference Genome for a Parasitic Bivalve with Doubly Uniparental Inheritance (Bivalvia: Unionida).</title>
        <authorList>
            <person name="Smith C.H."/>
        </authorList>
    </citation>
    <scope>NUCLEOTIDE SEQUENCE</scope>
    <source>
        <strain evidence="3">CHS0354</strain>
    </source>
</reference>
<dbReference type="InterPro" id="IPR002931">
    <property type="entry name" value="Transglutaminase-like"/>
</dbReference>